<evidence type="ECO:0000313" key="1">
    <source>
        <dbReference type="EMBL" id="MBA4452359.1"/>
    </source>
</evidence>
<evidence type="ECO:0000313" key="2">
    <source>
        <dbReference type="Proteomes" id="UP000559653"/>
    </source>
</evidence>
<dbReference type="EMBL" id="JACEMZ010000019">
    <property type="protein sequence ID" value="MBA4452359.1"/>
    <property type="molecule type" value="Genomic_DNA"/>
</dbReference>
<accession>A0AC60VY45</accession>
<protein>
    <submittedName>
        <fullName evidence="1">Uncharacterized protein</fullName>
    </submittedName>
</protein>
<name>A0AC60VY45_9ARCH</name>
<dbReference type="Proteomes" id="UP000559653">
    <property type="component" value="Unassembled WGS sequence"/>
</dbReference>
<gene>
    <name evidence="1" type="ORF">H2B03_04195</name>
</gene>
<proteinExistence type="predicted"/>
<reference evidence="1 2" key="1">
    <citation type="journal article" date="2020" name="Appl. Environ. Microbiol.">
        <title>Genomic Characteristics of a Novel Species of Ammonia-Oxidizing Archaea from the Jiulong River Estuary.</title>
        <authorList>
            <person name="Zou D."/>
            <person name="Wan R."/>
            <person name="Han L."/>
            <person name="Xu M.N."/>
            <person name="Liu Y."/>
            <person name="Liu H."/>
            <person name="Kao S.J."/>
            <person name="Li M."/>
        </authorList>
    </citation>
    <scope>NUCLEOTIDE SEQUENCE [LARGE SCALE GENOMIC DNA]</scope>
    <source>
        <strain evidence="1">W1bin1</strain>
    </source>
</reference>
<sequence>MSVKFRSFVDDIWDNFPGLKEREVTDITNTNRLWKLQDYIDAGYLNFETGRKFLYRLSVLIENYAVRNNAPLLATFETEKRYKYVGDRYKELLQKIPKAWIIGDFNNPYLAPQPPNNAEVISCDGTNISNMWIVVTKRDTGPFGLIAEEIGDGQFRGFFSISPMVIGNAIKSISQQLKISIDFS</sequence>
<comment type="caution">
    <text evidence="1">The sequence shown here is derived from an EMBL/GenBank/DDBJ whole genome shotgun (WGS) entry which is preliminary data.</text>
</comment>
<organism evidence="1 2">
    <name type="scientific">Candidatus Nitrosomaritimum aestuariumsis</name>
    <dbReference type="NCBI Taxonomy" id="3342354"/>
    <lineage>
        <taxon>Archaea</taxon>
        <taxon>Nitrososphaerota</taxon>
        <taxon>Nitrososphaeria</taxon>
        <taxon>Nitrosopumilales</taxon>
        <taxon>Nitrosopumilaceae</taxon>
        <taxon>Candidatus Nitrosomaritimum</taxon>
    </lineage>
</organism>